<feature type="region of interest" description="Disordered" evidence="1">
    <location>
        <begin position="1"/>
        <end position="26"/>
    </location>
</feature>
<dbReference type="AlphaFoldDB" id="A0AAN7CSU7"/>
<comment type="caution">
    <text evidence="2">The sequence shown here is derived from an EMBL/GenBank/DDBJ whole genome shotgun (WGS) entry which is preliminary data.</text>
</comment>
<dbReference type="Proteomes" id="UP001303647">
    <property type="component" value="Unassembled WGS sequence"/>
</dbReference>
<proteinExistence type="predicted"/>
<protein>
    <submittedName>
        <fullName evidence="2">Uncharacterized protein</fullName>
    </submittedName>
</protein>
<reference evidence="2" key="2">
    <citation type="submission" date="2023-05" db="EMBL/GenBank/DDBJ databases">
        <authorList>
            <consortium name="Lawrence Berkeley National Laboratory"/>
            <person name="Steindorff A."/>
            <person name="Hensen N."/>
            <person name="Bonometti L."/>
            <person name="Westerberg I."/>
            <person name="Brannstrom I.O."/>
            <person name="Guillou S."/>
            <person name="Cros-Aarteil S."/>
            <person name="Calhoun S."/>
            <person name="Haridas S."/>
            <person name="Kuo A."/>
            <person name="Mondo S."/>
            <person name="Pangilinan J."/>
            <person name="Riley R."/>
            <person name="Labutti K."/>
            <person name="Andreopoulos B."/>
            <person name="Lipzen A."/>
            <person name="Chen C."/>
            <person name="Yanf M."/>
            <person name="Daum C."/>
            <person name="Ng V."/>
            <person name="Clum A."/>
            <person name="Ohm R."/>
            <person name="Martin F."/>
            <person name="Silar P."/>
            <person name="Natvig D."/>
            <person name="Lalanne C."/>
            <person name="Gautier V."/>
            <person name="Ament-Velasquez S.L."/>
            <person name="Kruys A."/>
            <person name="Hutchinson M.I."/>
            <person name="Powell A.J."/>
            <person name="Barry K."/>
            <person name="Miller A.N."/>
            <person name="Grigoriev I.V."/>
            <person name="Debuchy R."/>
            <person name="Gladieux P."/>
            <person name="Thoren M.H."/>
            <person name="Johannesson H."/>
        </authorList>
    </citation>
    <scope>NUCLEOTIDE SEQUENCE</scope>
    <source>
        <strain evidence="2">CBS 359.72</strain>
    </source>
</reference>
<evidence type="ECO:0000256" key="1">
    <source>
        <dbReference type="SAM" id="MobiDB-lite"/>
    </source>
</evidence>
<evidence type="ECO:0000313" key="3">
    <source>
        <dbReference type="Proteomes" id="UP001303647"/>
    </source>
</evidence>
<feature type="region of interest" description="Disordered" evidence="1">
    <location>
        <begin position="353"/>
        <end position="389"/>
    </location>
</feature>
<evidence type="ECO:0000313" key="2">
    <source>
        <dbReference type="EMBL" id="KAK4247665.1"/>
    </source>
</evidence>
<keyword evidence="3" id="KW-1185">Reference proteome</keyword>
<sequence length="465" mass="52606">MTALEAHDGDVSDGTGDVFDSPPDLDNNATNHHGISSFSLENLPAELRDQLLLSAPDLPTLRSLIHASPVMHAQYRTNRDRILRACLDRELDGFLVDAYACLMSRVCALGSVRTDDTITGFLEAYRRWMSGPGQRPDLHSVDPGYVRWLAAFHLSVARPLARRYSTWAVANLVQAVPSSVGQEVAGEMTTAARDQNVPTLSRSEEIRIYRALYRYETYHHLFGRNQGKRRGGFRHHEINEIFFCLFDPWEAEAVGCIDLFVRHRYQAIFDQVKGDLHHTNPRFQLANGISNPEGSFDLDGEHDDYMDGTISRGLKMTVRLLAIDDHETLVAKMQRCLTHHHGLDAPMRRALGSVAQSDRRDASSTSTSINPRDEAERRKDPLEFAGDAIPPDGPPLGWVLLWSGTYANIYGEYVPETVRKWGYVMWDERRWAELGARDLIAKQWETAPDLVQEIEIDYDWHPSGV</sequence>
<reference evidence="2" key="1">
    <citation type="journal article" date="2023" name="Mol. Phylogenet. Evol.">
        <title>Genome-scale phylogeny and comparative genomics of the fungal order Sordariales.</title>
        <authorList>
            <person name="Hensen N."/>
            <person name="Bonometti L."/>
            <person name="Westerberg I."/>
            <person name="Brannstrom I.O."/>
            <person name="Guillou S."/>
            <person name="Cros-Aarteil S."/>
            <person name="Calhoun S."/>
            <person name="Haridas S."/>
            <person name="Kuo A."/>
            <person name="Mondo S."/>
            <person name="Pangilinan J."/>
            <person name="Riley R."/>
            <person name="LaButti K."/>
            <person name="Andreopoulos B."/>
            <person name="Lipzen A."/>
            <person name="Chen C."/>
            <person name="Yan M."/>
            <person name="Daum C."/>
            <person name="Ng V."/>
            <person name="Clum A."/>
            <person name="Steindorff A."/>
            <person name="Ohm R.A."/>
            <person name="Martin F."/>
            <person name="Silar P."/>
            <person name="Natvig D.O."/>
            <person name="Lalanne C."/>
            <person name="Gautier V."/>
            <person name="Ament-Velasquez S.L."/>
            <person name="Kruys A."/>
            <person name="Hutchinson M.I."/>
            <person name="Powell A.J."/>
            <person name="Barry K."/>
            <person name="Miller A.N."/>
            <person name="Grigoriev I.V."/>
            <person name="Debuchy R."/>
            <person name="Gladieux P."/>
            <person name="Hiltunen Thoren M."/>
            <person name="Johannesson H."/>
        </authorList>
    </citation>
    <scope>NUCLEOTIDE SEQUENCE</scope>
    <source>
        <strain evidence="2">CBS 359.72</strain>
    </source>
</reference>
<name>A0AAN7CSU7_9PEZI</name>
<feature type="compositionally biased region" description="Basic and acidic residues" evidence="1">
    <location>
        <begin position="1"/>
        <end position="10"/>
    </location>
</feature>
<dbReference type="EMBL" id="MU857650">
    <property type="protein sequence ID" value="KAK4247665.1"/>
    <property type="molecule type" value="Genomic_DNA"/>
</dbReference>
<gene>
    <name evidence="2" type="ORF">C7999DRAFT_14333</name>
</gene>
<organism evidence="2 3">
    <name type="scientific">Corynascus novoguineensis</name>
    <dbReference type="NCBI Taxonomy" id="1126955"/>
    <lineage>
        <taxon>Eukaryota</taxon>
        <taxon>Fungi</taxon>
        <taxon>Dikarya</taxon>
        <taxon>Ascomycota</taxon>
        <taxon>Pezizomycotina</taxon>
        <taxon>Sordariomycetes</taxon>
        <taxon>Sordariomycetidae</taxon>
        <taxon>Sordariales</taxon>
        <taxon>Chaetomiaceae</taxon>
        <taxon>Corynascus</taxon>
    </lineage>
</organism>
<feature type="compositionally biased region" description="Basic and acidic residues" evidence="1">
    <location>
        <begin position="371"/>
        <end position="382"/>
    </location>
</feature>
<accession>A0AAN7CSU7</accession>